<protein>
    <recommendedName>
        <fullName evidence="3">Flagellin</fullName>
    </recommendedName>
</protein>
<comment type="function">
    <text evidence="3">Flagellin is the subunit protein which polymerizes to form the filaments of bacterial flagella.</text>
</comment>
<dbReference type="GO" id="GO:0005576">
    <property type="term" value="C:extracellular region"/>
    <property type="evidence" value="ECO:0007669"/>
    <property type="project" value="UniProtKB-SubCell"/>
</dbReference>
<comment type="similarity">
    <text evidence="1 3">Belongs to the bacterial flagellin family.</text>
</comment>
<dbReference type="InterPro" id="IPR001029">
    <property type="entry name" value="Flagellin_N"/>
</dbReference>
<comment type="caution">
    <text evidence="6">The sequence shown here is derived from an EMBL/GenBank/DDBJ whole genome shotgun (WGS) entry which is preliminary data.</text>
</comment>
<dbReference type="SUPFAM" id="SSF64518">
    <property type="entry name" value="Phase 1 flagellin"/>
    <property type="match status" value="1"/>
</dbReference>
<sequence>MMVDRTATTIATTLSNIQDAQARTLERIATGKQILSGADDPAGLAMTMTLEAQMRGLNQQITIRQDEISLLQTAEGALGTTGEMIQRLRELAVQAANGTLTPTDRQAIQAEIGQLNEAITRVATDTQYNTRPLLNGTFSMQLQNGNVLSIPGMAASDLRTATIDVTTPGGAQAAVATADQALQTVTGTRSTIGAVINGLTSEIQGLQNQYANTVAATAQIADADIARQLIALTTQRLQSEAALRTFKIDDQMRGSVLKLLG</sequence>
<organism evidence="6 7">
    <name type="scientific">Candidatus Ozemobacter sibiricus</name>
    <dbReference type="NCBI Taxonomy" id="2268124"/>
    <lineage>
        <taxon>Bacteria</taxon>
        <taxon>Candidatus Ozemobacteria</taxon>
        <taxon>Candidatus Ozemobacterales</taxon>
        <taxon>Candidatus Ozemobacteraceae</taxon>
        <taxon>Candidatus Ozemobacter</taxon>
    </lineage>
</organism>
<evidence type="ECO:0000256" key="2">
    <source>
        <dbReference type="ARBA" id="ARBA00023143"/>
    </source>
</evidence>
<gene>
    <name evidence="6" type="ORF">OZSIB_3315</name>
</gene>
<dbReference type="InterPro" id="IPR001492">
    <property type="entry name" value="Flagellin"/>
</dbReference>
<keyword evidence="6" id="KW-0966">Cell projection</keyword>
<reference evidence="6 7" key="1">
    <citation type="submission" date="2018-05" db="EMBL/GenBank/DDBJ databases">
        <title>A metagenomic window into the 2 km-deep terrestrial subsurface aquifer revealed taxonomically and functionally diverse microbial community comprising novel uncultured bacterial lineages.</title>
        <authorList>
            <person name="Kadnikov V.V."/>
            <person name="Mardanov A.V."/>
            <person name="Beletsky A.V."/>
            <person name="Banks D."/>
            <person name="Pimenov N.V."/>
            <person name="Frank Y.A."/>
            <person name="Karnachuk O.V."/>
            <person name="Ravin N.V."/>
        </authorList>
    </citation>
    <scope>NUCLEOTIDE SEQUENCE [LARGE SCALE GENOMIC DNA]</scope>
    <source>
        <strain evidence="6">BY5</strain>
    </source>
</reference>
<dbReference type="PRINTS" id="PR00207">
    <property type="entry name" value="FLAGELLIN"/>
</dbReference>
<proteinExistence type="inferred from homology"/>
<dbReference type="Pfam" id="PF00669">
    <property type="entry name" value="Flagellin_N"/>
    <property type="match status" value="1"/>
</dbReference>
<dbReference type="Pfam" id="PF00700">
    <property type="entry name" value="Flagellin_C"/>
    <property type="match status" value="1"/>
</dbReference>
<dbReference type="GO" id="GO:0005198">
    <property type="term" value="F:structural molecule activity"/>
    <property type="evidence" value="ECO:0007669"/>
    <property type="project" value="UniProtKB-UniRule"/>
</dbReference>
<dbReference type="EMBL" id="QOQW01000035">
    <property type="protein sequence ID" value="RCK76723.1"/>
    <property type="molecule type" value="Genomic_DNA"/>
</dbReference>
<evidence type="ECO:0000313" key="6">
    <source>
        <dbReference type="EMBL" id="RCK76723.1"/>
    </source>
</evidence>
<name>A0A367ZF53_9BACT</name>
<accession>A0A367ZF53</accession>
<dbReference type="PANTHER" id="PTHR42792:SF2">
    <property type="entry name" value="FLAGELLIN"/>
    <property type="match status" value="1"/>
</dbReference>
<dbReference type="Proteomes" id="UP000252355">
    <property type="component" value="Unassembled WGS sequence"/>
</dbReference>
<dbReference type="AlphaFoldDB" id="A0A367ZF53"/>
<keyword evidence="3" id="KW-0964">Secreted</keyword>
<keyword evidence="2 3" id="KW-0975">Bacterial flagellum</keyword>
<evidence type="ECO:0000259" key="4">
    <source>
        <dbReference type="Pfam" id="PF00669"/>
    </source>
</evidence>
<keyword evidence="6" id="KW-0969">Cilium</keyword>
<comment type="subcellular location">
    <subcellularLocation>
        <location evidence="3">Secreted</location>
    </subcellularLocation>
    <subcellularLocation>
        <location evidence="3">Bacterial flagellum</location>
    </subcellularLocation>
</comment>
<evidence type="ECO:0000256" key="1">
    <source>
        <dbReference type="ARBA" id="ARBA00005709"/>
    </source>
</evidence>
<dbReference type="PANTHER" id="PTHR42792">
    <property type="entry name" value="FLAGELLIN"/>
    <property type="match status" value="1"/>
</dbReference>
<feature type="domain" description="Flagellin N-terminal" evidence="4">
    <location>
        <begin position="9"/>
        <end position="138"/>
    </location>
</feature>
<dbReference type="InterPro" id="IPR046358">
    <property type="entry name" value="Flagellin_C"/>
</dbReference>
<evidence type="ECO:0000313" key="7">
    <source>
        <dbReference type="Proteomes" id="UP000252355"/>
    </source>
</evidence>
<evidence type="ECO:0000256" key="3">
    <source>
        <dbReference type="RuleBase" id="RU362073"/>
    </source>
</evidence>
<keyword evidence="6" id="KW-0282">Flagellum</keyword>
<dbReference type="Gene3D" id="1.20.1330.10">
    <property type="entry name" value="f41 fragment of flagellin, N-terminal domain"/>
    <property type="match status" value="1"/>
</dbReference>
<feature type="domain" description="Flagellin C-terminal" evidence="5">
    <location>
        <begin position="177"/>
        <end position="260"/>
    </location>
</feature>
<evidence type="ECO:0000259" key="5">
    <source>
        <dbReference type="Pfam" id="PF00700"/>
    </source>
</evidence>
<dbReference type="GO" id="GO:0009288">
    <property type="term" value="C:bacterial-type flagellum"/>
    <property type="evidence" value="ECO:0007669"/>
    <property type="project" value="UniProtKB-SubCell"/>
</dbReference>